<evidence type="ECO:0000256" key="1">
    <source>
        <dbReference type="SAM" id="SignalP"/>
    </source>
</evidence>
<feature type="chain" id="PRO_5037072565" description="PEP-CTERM sorting domain-containing protein" evidence="1">
    <location>
        <begin position="30"/>
        <end position="224"/>
    </location>
</feature>
<gene>
    <name evidence="2" type="ORF">KC729_21775</name>
</gene>
<evidence type="ECO:0000313" key="3">
    <source>
        <dbReference type="Proteomes" id="UP000697710"/>
    </source>
</evidence>
<evidence type="ECO:0008006" key="4">
    <source>
        <dbReference type="Google" id="ProtNLM"/>
    </source>
</evidence>
<accession>A0A956M5N6</accession>
<feature type="signal peptide" evidence="1">
    <location>
        <begin position="1"/>
        <end position="29"/>
    </location>
</feature>
<reference evidence="2" key="1">
    <citation type="submission" date="2020-04" db="EMBL/GenBank/DDBJ databases">
        <authorList>
            <person name="Zhang T."/>
        </authorList>
    </citation>
    <scope>NUCLEOTIDE SEQUENCE</scope>
    <source>
        <strain evidence="2">HKST-UBA01</strain>
    </source>
</reference>
<keyword evidence="1" id="KW-0732">Signal</keyword>
<evidence type="ECO:0000313" key="2">
    <source>
        <dbReference type="EMBL" id="MCA9730326.1"/>
    </source>
</evidence>
<feature type="non-terminal residue" evidence="2">
    <location>
        <position position="224"/>
    </location>
</feature>
<name>A0A956M5N6_UNCEI</name>
<dbReference type="AlphaFoldDB" id="A0A956M5N6"/>
<protein>
    <recommendedName>
        <fullName evidence="4">PEP-CTERM sorting domain-containing protein</fullName>
    </recommendedName>
</protein>
<organism evidence="2 3">
    <name type="scientific">Eiseniibacteriota bacterium</name>
    <dbReference type="NCBI Taxonomy" id="2212470"/>
    <lineage>
        <taxon>Bacteria</taxon>
        <taxon>Candidatus Eiseniibacteriota</taxon>
    </lineage>
</organism>
<reference evidence="2" key="2">
    <citation type="journal article" date="2021" name="Microbiome">
        <title>Successional dynamics and alternative stable states in a saline activated sludge microbial community over 9 years.</title>
        <authorList>
            <person name="Wang Y."/>
            <person name="Ye J."/>
            <person name="Ju F."/>
            <person name="Liu L."/>
            <person name="Boyd J.A."/>
            <person name="Deng Y."/>
            <person name="Parks D.H."/>
            <person name="Jiang X."/>
            <person name="Yin X."/>
            <person name="Woodcroft B.J."/>
            <person name="Tyson G.W."/>
            <person name="Hugenholtz P."/>
            <person name="Polz M.F."/>
            <person name="Zhang T."/>
        </authorList>
    </citation>
    <scope>NUCLEOTIDE SEQUENCE</scope>
    <source>
        <strain evidence="2">HKST-UBA01</strain>
    </source>
</reference>
<sequence>MTDTIASRASKTAAILGLVALGTASLAFAQAPLGTEFTYQGKLNDQDIPANAAYDFHFLLFDAASGGNQVGSSVVLDDWPVTDGLFTVPLDFPGAFNGDARWLEVQVREGASGGTYTTLSPRHPLTAAPYALYALNSPGGSGYWQGVGSAITNTNSGFVGINRSNPVTAAEYFGIQAPATGTSYGGMYIRTDSDTAKPFYGYSTNAHTAWTYLDGQTGDWHVYN</sequence>
<dbReference type="Proteomes" id="UP000697710">
    <property type="component" value="Unassembled WGS sequence"/>
</dbReference>
<comment type="caution">
    <text evidence="2">The sequence shown here is derived from an EMBL/GenBank/DDBJ whole genome shotgun (WGS) entry which is preliminary data.</text>
</comment>
<proteinExistence type="predicted"/>
<dbReference type="EMBL" id="JAGQHR010001110">
    <property type="protein sequence ID" value="MCA9730326.1"/>
    <property type="molecule type" value="Genomic_DNA"/>
</dbReference>